<keyword evidence="4" id="KW-1185">Reference proteome</keyword>
<proteinExistence type="predicted"/>
<dbReference type="RefSeq" id="XP_025359960.1">
    <property type="nucleotide sequence ID" value="XM_025504807.1"/>
</dbReference>
<dbReference type="InterPro" id="IPR009571">
    <property type="entry name" value="SUR7/Rim9-like_fungi"/>
</dbReference>
<keyword evidence="2" id="KW-0812">Transmembrane</keyword>
<organism evidence="3 4">
    <name type="scientific">Jaminaea rosea</name>
    <dbReference type="NCBI Taxonomy" id="1569628"/>
    <lineage>
        <taxon>Eukaryota</taxon>
        <taxon>Fungi</taxon>
        <taxon>Dikarya</taxon>
        <taxon>Basidiomycota</taxon>
        <taxon>Ustilaginomycotina</taxon>
        <taxon>Exobasidiomycetes</taxon>
        <taxon>Microstromatales</taxon>
        <taxon>Microstromatales incertae sedis</taxon>
        <taxon>Jaminaea</taxon>
    </lineage>
</organism>
<evidence type="ECO:0000256" key="1">
    <source>
        <dbReference type="SAM" id="MobiDB-lite"/>
    </source>
</evidence>
<name>A0A316UKM0_9BASI</name>
<dbReference type="Proteomes" id="UP000245884">
    <property type="component" value="Unassembled WGS sequence"/>
</dbReference>
<dbReference type="Gene3D" id="1.20.140.150">
    <property type="match status" value="1"/>
</dbReference>
<dbReference type="PANTHER" id="PTHR28013:SF4">
    <property type="entry name" value="MARVEL DOMAIN-CONTAINING PROTEIN"/>
    <property type="match status" value="1"/>
</dbReference>
<feature type="transmembrane region" description="Helical" evidence="2">
    <location>
        <begin position="147"/>
        <end position="173"/>
    </location>
</feature>
<keyword evidence="2" id="KW-1133">Transmembrane helix</keyword>
<dbReference type="Pfam" id="PF06687">
    <property type="entry name" value="SUR7"/>
    <property type="match status" value="1"/>
</dbReference>
<feature type="transmembrane region" description="Helical" evidence="2">
    <location>
        <begin position="193"/>
        <end position="214"/>
    </location>
</feature>
<reference evidence="3 4" key="1">
    <citation type="journal article" date="2018" name="Mol. Biol. Evol.">
        <title>Broad Genomic Sampling Reveals a Smut Pathogenic Ancestry of the Fungal Clade Ustilaginomycotina.</title>
        <authorList>
            <person name="Kijpornyongpan T."/>
            <person name="Mondo S.J."/>
            <person name="Barry K."/>
            <person name="Sandor L."/>
            <person name="Lee J."/>
            <person name="Lipzen A."/>
            <person name="Pangilinan J."/>
            <person name="LaButti K."/>
            <person name="Hainaut M."/>
            <person name="Henrissat B."/>
            <person name="Grigoriev I.V."/>
            <person name="Spatafora J.W."/>
            <person name="Aime M.C."/>
        </authorList>
    </citation>
    <scope>NUCLEOTIDE SEQUENCE [LARGE SCALE GENOMIC DNA]</scope>
    <source>
        <strain evidence="3 4">MCA 5214</strain>
    </source>
</reference>
<gene>
    <name evidence="3" type="ORF">BDZ90DRAFT_228406</name>
</gene>
<dbReference type="GO" id="GO:0005886">
    <property type="term" value="C:plasma membrane"/>
    <property type="evidence" value="ECO:0007669"/>
    <property type="project" value="InterPro"/>
</dbReference>
<dbReference type="GO" id="GO:0035838">
    <property type="term" value="C:growing cell tip"/>
    <property type="evidence" value="ECO:0007669"/>
    <property type="project" value="TreeGrafter"/>
</dbReference>
<dbReference type="EMBL" id="KZ819676">
    <property type="protein sequence ID" value="PWN25348.1"/>
    <property type="molecule type" value="Genomic_DNA"/>
</dbReference>
<feature type="transmembrane region" description="Helical" evidence="2">
    <location>
        <begin position="121"/>
        <end position="140"/>
    </location>
</feature>
<sequence length="288" mass="31335">MGRKATFIPSVIVTFIVLVLLLLVTISTPLAGNNSSVFYITEATNTNLRDVTGNGPNAQRNVTGIRAGLWGYCTKGQGDSTFAYCTENNHQWNATFATPQNDTNNAAYGQREIGYSWTRGLVVAVVAFVFTFIGLVLSVFPHLIVQLVAALWLLLTLLMTLIAFAIQIAFFVYFKHRIHQLDDDASVMPGPGFYLTLVSLPLLLFSAVTVLCGWKREKSGATSASSYEYGGGSSGLLAKARRPFARKNKAADGYGQRDASNGAAVDEDNKNSIPLSSRQRVMDAFNRS</sequence>
<dbReference type="OrthoDB" id="2354757at2759"/>
<keyword evidence="2" id="KW-0472">Membrane</keyword>
<accession>A0A316UKM0</accession>
<evidence type="ECO:0000313" key="3">
    <source>
        <dbReference type="EMBL" id="PWN25348.1"/>
    </source>
</evidence>
<dbReference type="GeneID" id="37026630"/>
<evidence type="ECO:0000256" key="2">
    <source>
        <dbReference type="SAM" id="Phobius"/>
    </source>
</evidence>
<feature type="region of interest" description="Disordered" evidence="1">
    <location>
        <begin position="247"/>
        <end position="278"/>
    </location>
</feature>
<dbReference type="InterPro" id="IPR051380">
    <property type="entry name" value="pH-response_reg_palI/RIM9"/>
</dbReference>
<evidence type="ECO:0000313" key="4">
    <source>
        <dbReference type="Proteomes" id="UP000245884"/>
    </source>
</evidence>
<dbReference type="GO" id="GO:0032153">
    <property type="term" value="C:cell division site"/>
    <property type="evidence" value="ECO:0007669"/>
    <property type="project" value="TreeGrafter"/>
</dbReference>
<feature type="transmembrane region" description="Helical" evidence="2">
    <location>
        <begin position="7"/>
        <end position="26"/>
    </location>
</feature>
<dbReference type="PANTHER" id="PTHR28013">
    <property type="entry name" value="PROTEIN DCV1-RELATED"/>
    <property type="match status" value="1"/>
</dbReference>
<protein>
    <submittedName>
        <fullName evidence="3">Pali-domain-containing protein</fullName>
    </submittedName>
</protein>
<dbReference type="STRING" id="1569628.A0A316UKM0"/>
<dbReference type="AlphaFoldDB" id="A0A316UKM0"/>